<comment type="caution">
    <text evidence="1">The sequence shown here is derived from an EMBL/GenBank/DDBJ whole genome shotgun (WGS) entry which is preliminary data.</text>
</comment>
<sequence>MQEKIVIYFYKNLVGQNKYLATAAATSAQGTDALLSSVEEQLYKKIPKLNLGKYVLIDGVVFKLRSMGEKKC</sequence>
<proteinExistence type="predicted"/>
<evidence type="ECO:0000313" key="1">
    <source>
        <dbReference type="EMBL" id="CAH0419384.1"/>
    </source>
</evidence>
<organism evidence="1 2">
    <name type="scientific">Periweissella ghanensis</name>
    <dbReference type="NCBI Taxonomy" id="467997"/>
    <lineage>
        <taxon>Bacteria</taxon>
        <taxon>Bacillati</taxon>
        <taxon>Bacillota</taxon>
        <taxon>Bacilli</taxon>
        <taxon>Lactobacillales</taxon>
        <taxon>Lactobacillaceae</taxon>
        <taxon>Periweissella</taxon>
    </lineage>
</organism>
<evidence type="ECO:0000313" key="2">
    <source>
        <dbReference type="Proteomes" id="UP000789719"/>
    </source>
</evidence>
<dbReference type="EMBL" id="CAKKNT010000036">
    <property type="protein sequence ID" value="CAH0419384.1"/>
    <property type="molecule type" value="Genomic_DNA"/>
</dbReference>
<reference evidence="1 2" key="1">
    <citation type="submission" date="2021-11" db="EMBL/GenBank/DDBJ databases">
        <authorList>
            <person name="Depoorter E."/>
        </authorList>
    </citation>
    <scope>NUCLEOTIDE SEQUENCE [LARGE SCALE GENOMIC DNA]</scope>
    <source>
        <strain evidence="1 2">LMG 24286</strain>
    </source>
</reference>
<name>A0ABN8BT75_9LACO</name>
<dbReference type="RefSeq" id="WP_230099420.1">
    <property type="nucleotide sequence ID" value="NZ_CAKKNT010000036.1"/>
</dbReference>
<protein>
    <submittedName>
        <fullName evidence="1">Uncharacterized protein</fullName>
    </submittedName>
</protein>
<accession>A0ABN8BT75</accession>
<gene>
    <name evidence="1" type="ORF">WGH24286_01834</name>
</gene>
<keyword evidence="2" id="KW-1185">Reference proteome</keyword>
<dbReference type="Proteomes" id="UP000789719">
    <property type="component" value="Unassembled WGS sequence"/>
</dbReference>